<dbReference type="RefSeq" id="WP_187763362.1">
    <property type="nucleotide sequence ID" value="NZ_CP061038.1"/>
</dbReference>
<dbReference type="AlphaFoldDB" id="A0A7H0LN23"/>
<organism evidence="2 3">
    <name type="scientific">Sphingomonas alpina</name>
    <dbReference type="NCBI Taxonomy" id="653931"/>
    <lineage>
        <taxon>Bacteria</taxon>
        <taxon>Pseudomonadati</taxon>
        <taxon>Pseudomonadota</taxon>
        <taxon>Alphaproteobacteria</taxon>
        <taxon>Sphingomonadales</taxon>
        <taxon>Sphingomonadaceae</taxon>
        <taxon>Sphingomonas</taxon>
    </lineage>
</organism>
<sequence>MGDMMNNGFFFRSLRASVIGGTLLVAAVGPALAQSSPETEIDALIDSSASPAGTLAAARGQADAGDLLGAAATLEGALLAEPSDESADVRRYYITILCRLDDRQRAGVELAKLDGATLSDTGWAEIQQACGALPRPAAIDGNHRPSRLSVELSTGIAYNSDAYGAVANQFDLPGAIDLSDDGLSFTASASIDGHAPLGGNGHVYYGLAAQTNNPISGPGFDYQFGSAWLGYGYQGEAIGASFGGVLRHGRIAGSPYVTEYGGQAELTARVAETGRVALRGEAVKQDYNFALPAYSRDGGRYDLALEYQGRPGTGTSYVVGAAYELKDADTHVLGYRGFRGYLGLRTPIVANGTYAALSAIVRHVNYRNAPLIPDRIETRYFARGAIGVPIGDSGFAIEGAASYTRRNYNAASLIRDYDSVGAELRLIYNFGH</sequence>
<name>A0A7H0LN23_9SPHN</name>
<dbReference type="KEGG" id="spap:H3Z74_07955"/>
<evidence type="ECO:0000313" key="3">
    <source>
        <dbReference type="Proteomes" id="UP000516148"/>
    </source>
</evidence>
<keyword evidence="3" id="KW-1185">Reference proteome</keyword>
<dbReference type="EMBL" id="CP061038">
    <property type="protein sequence ID" value="QNQ11076.1"/>
    <property type="molecule type" value="Genomic_DNA"/>
</dbReference>
<keyword evidence="1" id="KW-0732">Signal</keyword>
<reference evidence="2 3" key="1">
    <citation type="submission" date="2020-09" db="EMBL/GenBank/DDBJ databases">
        <title>Sphingomonas sp., a new species isolated from pork steak.</title>
        <authorList>
            <person name="Heidler von Heilborn D."/>
        </authorList>
    </citation>
    <scope>NUCLEOTIDE SEQUENCE [LARGE SCALE GENOMIC DNA]</scope>
    <source>
        <strain evidence="3">S8-3T</strain>
    </source>
</reference>
<accession>A0A7H0LN23</accession>
<evidence type="ECO:0000256" key="1">
    <source>
        <dbReference type="SAM" id="SignalP"/>
    </source>
</evidence>
<evidence type="ECO:0008006" key="4">
    <source>
        <dbReference type="Google" id="ProtNLM"/>
    </source>
</evidence>
<feature type="chain" id="PRO_5028919860" description="DUF560 domain-containing protein" evidence="1">
    <location>
        <begin position="34"/>
        <end position="432"/>
    </location>
</feature>
<proteinExistence type="predicted"/>
<protein>
    <recommendedName>
        <fullName evidence="4">DUF560 domain-containing protein</fullName>
    </recommendedName>
</protein>
<feature type="signal peptide" evidence="1">
    <location>
        <begin position="1"/>
        <end position="33"/>
    </location>
</feature>
<gene>
    <name evidence="2" type="ORF">H3Z74_07955</name>
</gene>
<dbReference type="Proteomes" id="UP000516148">
    <property type="component" value="Chromosome"/>
</dbReference>
<evidence type="ECO:0000313" key="2">
    <source>
        <dbReference type="EMBL" id="QNQ11076.1"/>
    </source>
</evidence>